<gene>
    <name evidence="5" type="primary">groS3</name>
    <name evidence="3" type="synonym">groES</name>
    <name evidence="3" type="synonym">groS</name>
    <name evidence="5" type="ORF">DB44_AL00100</name>
</gene>
<dbReference type="PRINTS" id="PR00297">
    <property type="entry name" value="CHAPERONIN10"/>
</dbReference>
<dbReference type="GO" id="GO:0005524">
    <property type="term" value="F:ATP binding"/>
    <property type="evidence" value="ECO:0007669"/>
    <property type="project" value="InterPro"/>
</dbReference>
<dbReference type="InterPro" id="IPR011032">
    <property type="entry name" value="GroES-like_sf"/>
</dbReference>
<dbReference type="PROSITE" id="PS00681">
    <property type="entry name" value="CHAPERONINS_CPN10"/>
    <property type="match status" value="1"/>
</dbReference>
<dbReference type="GO" id="GO:0046872">
    <property type="term" value="F:metal ion binding"/>
    <property type="evidence" value="ECO:0007669"/>
    <property type="project" value="TreeGrafter"/>
</dbReference>
<dbReference type="GO" id="GO:0005737">
    <property type="term" value="C:cytoplasm"/>
    <property type="evidence" value="ECO:0007669"/>
    <property type="project" value="UniProtKB-SubCell"/>
</dbReference>
<dbReference type="NCBIfam" id="NF001533">
    <property type="entry name" value="PRK00364.2-4"/>
    <property type="match status" value="1"/>
</dbReference>
<keyword evidence="2 3" id="KW-0143">Chaperone</keyword>
<organism evidence="5 6">
    <name type="scientific">Candidatus Protochlamydia amoebophila</name>
    <dbReference type="NCBI Taxonomy" id="362787"/>
    <lineage>
        <taxon>Bacteria</taxon>
        <taxon>Pseudomonadati</taxon>
        <taxon>Chlamydiota</taxon>
        <taxon>Chlamydiia</taxon>
        <taxon>Parachlamydiales</taxon>
        <taxon>Parachlamydiaceae</taxon>
        <taxon>Candidatus Protochlamydia</taxon>
    </lineage>
</organism>
<protein>
    <recommendedName>
        <fullName evidence="3">Co-chaperonin GroES</fullName>
    </recommendedName>
    <alternativeName>
        <fullName evidence="3">10 kDa chaperonin</fullName>
    </alternativeName>
    <alternativeName>
        <fullName evidence="3">Chaperonin-10</fullName>
        <shortName evidence="3">Cpn10</shortName>
    </alternativeName>
</protein>
<dbReference type="GO" id="GO:0044183">
    <property type="term" value="F:protein folding chaperone"/>
    <property type="evidence" value="ECO:0007669"/>
    <property type="project" value="InterPro"/>
</dbReference>
<dbReference type="Proteomes" id="UP000031465">
    <property type="component" value="Unassembled WGS sequence"/>
</dbReference>
<dbReference type="SMART" id="SM00883">
    <property type="entry name" value="Cpn10"/>
    <property type="match status" value="1"/>
</dbReference>
<dbReference type="PANTHER" id="PTHR10772:SF63">
    <property type="entry name" value="20 KDA CHAPERONIN, CHLOROPLASTIC"/>
    <property type="match status" value="1"/>
</dbReference>
<dbReference type="InterPro" id="IPR018369">
    <property type="entry name" value="Chaprnonin_Cpn10_CS"/>
</dbReference>
<dbReference type="InterPro" id="IPR037124">
    <property type="entry name" value="Chaperonin_GroES_sf"/>
</dbReference>
<reference evidence="5 6" key="1">
    <citation type="journal article" date="2014" name="Mol. Biol. Evol.">
        <title>Massive expansion of Ubiquitination-related gene families within the Chlamydiae.</title>
        <authorList>
            <person name="Domman D."/>
            <person name="Collingro A."/>
            <person name="Lagkouvardos I."/>
            <person name="Gehre L."/>
            <person name="Weinmaier T."/>
            <person name="Rattei T."/>
            <person name="Subtil A."/>
            <person name="Horn M."/>
        </authorList>
    </citation>
    <scope>NUCLEOTIDE SEQUENCE [LARGE SCALE GENOMIC DNA]</scope>
    <source>
        <strain evidence="5 6">EI2</strain>
    </source>
</reference>
<dbReference type="HAMAP" id="MF_00580">
    <property type="entry name" value="CH10"/>
    <property type="match status" value="1"/>
</dbReference>
<comment type="caution">
    <text evidence="5">The sequence shown here is derived from an EMBL/GenBank/DDBJ whole genome shotgun (WGS) entry which is preliminary data.</text>
</comment>
<evidence type="ECO:0000256" key="3">
    <source>
        <dbReference type="HAMAP-Rule" id="MF_00580"/>
    </source>
</evidence>
<evidence type="ECO:0000256" key="2">
    <source>
        <dbReference type="ARBA" id="ARBA00023186"/>
    </source>
</evidence>
<dbReference type="InterPro" id="IPR020818">
    <property type="entry name" value="Chaperonin_GroES"/>
</dbReference>
<proteinExistence type="inferred from homology"/>
<dbReference type="EMBL" id="JSAN01000011">
    <property type="protein sequence ID" value="KIC74316.1"/>
    <property type="molecule type" value="Genomic_DNA"/>
</dbReference>
<dbReference type="CDD" id="cd00320">
    <property type="entry name" value="cpn10"/>
    <property type="match status" value="1"/>
</dbReference>
<comment type="subunit">
    <text evidence="3">Heptamer of 7 subunits arranged in a ring. Interacts with the chaperonin GroEL.</text>
</comment>
<dbReference type="Pfam" id="PF00166">
    <property type="entry name" value="Cpn10"/>
    <property type="match status" value="1"/>
</dbReference>
<dbReference type="PATRIC" id="fig|362787.3.peg.38"/>
<comment type="function">
    <text evidence="3 4">Together with the chaperonin GroEL, plays an essential role in assisting protein folding. The GroEL-GroES system forms a nano-cage that allows encapsulation of the non-native substrate proteins and provides a physical environment optimized to promote and accelerate protein folding. GroES binds to the apical surface of the GroEL ring, thereby capping the opening of the GroEL channel.</text>
</comment>
<evidence type="ECO:0000256" key="4">
    <source>
        <dbReference type="RuleBase" id="RU000535"/>
    </source>
</evidence>
<evidence type="ECO:0000313" key="6">
    <source>
        <dbReference type="Proteomes" id="UP000031465"/>
    </source>
</evidence>
<dbReference type="PANTHER" id="PTHR10772">
    <property type="entry name" value="10 KDA HEAT SHOCK PROTEIN"/>
    <property type="match status" value="1"/>
</dbReference>
<keyword evidence="3" id="KW-0963">Cytoplasm</keyword>
<name>A0A0C1JV80_9BACT</name>
<evidence type="ECO:0000256" key="1">
    <source>
        <dbReference type="ARBA" id="ARBA00006975"/>
    </source>
</evidence>
<evidence type="ECO:0000313" key="5">
    <source>
        <dbReference type="EMBL" id="KIC74316.1"/>
    </source>
</evidence>
<dbReference type="AlphaFoldDB" id="A0A0C1JV80"/>
<dbReference type="Gene3D" id="2.30.33.40">
    <property type="entry name" value="GroES chaperonin"/>
    <property type="match status" value="1"/>
</dbReference>
<sequence length="121" mass="13285">MVFNPKMLFFRVNKIDENNRRIDMTTKTKIKPLGDRVVVQRAKAATSKGGILLPDSAQEKPREGHVIAAGPGKMSESGQLEPLSVKVGDRILFGAYAGTEVKDNDEDYLILSENDILGILS</sequence>
<comment type="subcellular location">
    <subcellularLocation>
        <location evidence="3">Cytoplasm</location>
    </subcellularLocation>
</comment>
<dbReference type="NCBIfam" id="NF001531">
    <property type="entry name" value="PRK00364.2-2"/>
    <property type="match status" value="1"/>
</dbReference>
<dbReference type="FunFam" id="2.30.33.40:FF:000001">
    <property type="entry name" value="10 kDa chaperonin"/>
    <property type="match status" value="1"/>
</dbReference>
<dbReference type="SUPFAM" id="SSF50129">
    <property type="entry name" value="GroES-like"/>
    <property type="match status" value="1"/>
</dbReference>
<dbReference type="GO" id="GO:0051087">
    <property type="term" value="F:protein-folding chaperone binding"/>
    <property type="evidence" value="ECO:0007669"/>
    <property type="project" value="TreeGrafter"/>
</dbReference>
<dbReference type="GO" id="GO:0051082">
    <property type="term" value="F:unfolded protein binding"/>
    <property type="evidence" value="ECO:0007669"/>
    <property type="project" value="TreeGrafter"/>
</dbReference>
<accession>A0A0C1JV80</accession>
<comment type="similarity">
    <text evidence="1 3 4">Belongs to the GroES chaperonin family.</text>
</comment>